<organism evidence="2 4">
    <name type="scientific">Rotaria magnacalcarata</name>
    <dbReference type="NCBI Taxonomy" id="392030"/>
    <lineage>
        <taxon>Eukaryota</taxon>
        <taxon>Metazoa</taxon>
        <taxon>Spiralia</taxon>
        <taxon>Gnathifera</taxon>
        <taxon>Rotifera</taxon>
        <taxon>Eurotatoria</taxon>
        <taxon>Bdelloidea</taxon>
        <taxon>Philodinida</taxon>
        <taxon>Philodinidae</taxon>
        <taxon>Rotaria</taxon>
    </lineage>
</organism>
<dbReference type="AlphaFoldDB" id="A0A815PEV8"/>
<dbReference type="Pfam" id="PF00650">
    <property type="entry name" value="CRAL_TRIO"/>
    <property type="match status" value="1"/>
</dbReference>
<comment type="caution">
    <text evidence="2">The sequence shown here is derived from an EMBL/GenBank/DDBJ whole genome shotgun (WGS) entry which is preliminary data.</text>
</comment>
<evidence type="ECO:0000313" key="3">
    <source>
        <dbReference type="EMBL" id="CAF4903862.1"/>
    </source>
</evidence>
<dbReference type="EMBL" id="CAJOBJ010176925">
    <property type="protein sequence ID" value="CAF4903862.1"/>
    <property type="molecule type" value="Genomic_DNA"/>
</dbReference>
<dbReference type="OrthoDB" id="43460at2759"/>
<sequence length="123" mass="13920">MRFALIVSNAAVARPALRLNAQNFHMGRTLLVAAPVHGTLGRKVTFSRNFAIAVTYVHVKNHIKGQYSEESAELLTIFTIEMSQKLLEAEIETATIVLYLEGFSMKNIDYQLIKFSIHLFENH</sequence>
<evidence type="ECO:0000313" key="4">
    <source>
        <dbReference type="Proteomes" id="UP000663834"/>
    </source>
</evidence>
<feature type="domain" description="CRAL-TRIO" evidence="1">
    <location>
        <begin position="54"/>
        <end position="123"/>
    </location>
</feature>
<dbReference type="Proteomes" id="UP000663834">
    <property type="component" value="Unassembled WGS sequence"/>
</dbReference>
<proteinExistence type="predicted"/>
<dbReference type="InterPro" id="IPR001251">
    <property type="entry name" value="CRAL-TRIO_dom"/>
</dbReference>
<gene>
    <name evidence="3" type="ORF">GIL414_LOCUS51976</name>
    <name evidence="2" type="ORF">KQP761_LOCUS11858</name>
</gene>
<dbReference type="PANTHER" id="PTHR46590:SF1">
    <property type="entry name" value="PHOSPHATIDYLINOSITOL TRANSFER PROTEIN CSR1"/>
    <property type="match status" value="1"/>
</dbReference>
<evidence type="ECO:0000313" key="2">
    <source>
        <dbReference type="EMBL" id="CAF1448169.1"/>
    </source>
</evidence>
<dbReference type="SUPFAM" id="SSF52087">
    <property type="entry name" value="CRAL/TRIO domain"/>
    <property type="match status" value="1"/>
</dbReference>
<dbReference type="EMBL" id="CAJNOW010005380">
    <property type="protein sequence ID" value="CAF1448169.1"/>
    <property type="molecule type" value="Genomic_DNA"/>
</dbReference>
<dbReference type="InterPro" id="IPR052432">
    <property type="entry name" value="PITP/CRAL-TRIO"/>
</dbReference>
<accession>A0A815PEV8</accession>
<protein>
    <recommendedName>
        <fullName evidence="1">CRAL-TRIO domain-containing protein</fullName>
    </recommendedName>
</protein>
<dbReference type="PANTHER" id="PTHR46590">
    <property type="entry name" value="PHOSPHATIDYLINOSITOL TRANSFER PROTEIN CSR1-RELATED"/>
    <property type="match status" value="1"/>
</dbReference>
<reference evidence="2" key="1">
    <citation type="submission" date="2021-02" db="EMBL/GenBank/DDBJ databases">
        <authorList>
            <person name="Nowell W R."/>
        </authorList>
    </citation>
    <scope>NUCLEOTIDE SEQUENCE</scope>
</reference>
<name>A0A815PEV8_9BILA</name>
<dbReference type="Proteomes" id="UP000681720">
    <property type="component" value="Unassembled WGS sequence"/>
</dbReference>
<dbReference type="InterPro" id="IPR036865">
    <property type="entry name" value="CRAL-TRIO_dom_sf"/>
</dbReference>
<evidence type="ECO:0000259" key="1">
    <source>
        <dbReference type="Pfam" id="PF00650"/>
    </source>
</evidence>